<dbReference type="CDD" id="cd22958">
    <property type="entry name" value="DD_DPY30_SDC1-like"/>
    <property type="match status" value="1"/>
</dbReference>
<dbReference type="SUPFAM" id="SSF54919">
    <property type="entry name" value="Nucleoside diphosphate kinase, NDK"/>
    <property type="match status" value="1"/>
</dbReference>
<dbReference type="WBParaSite" id="ALUE_0001842301-mRNA-1">
    <property type="protein sequence ID" value="ALUE_0001842301-mRNA-1"/>
    <property type="gene ID" value="ALUE_0001842301"/>
</dbReference>
<dbReference type="InterPro" id="IPR036850">
    <property type="entry name" value="NDK-like_dom_sf"/>
</dbReference>
<comment type="caution">
    <text evidence="1">Lacks conserved residue(s) required for the propagation of feature annotation.</text>
</comment>
<accession>A0A0M3IIN4</accession>
<organism evidence="2 3">
    <name type="scientific">Ascaris lumbricoides</name>
    <name type="common">Giant roundworm</name>
    <dbReference type="NCBI Taxonomy" id="6252"/>
    <lineage>
        <taxon>Eukaryota</taxon>
        <taxon>Metazoa</taxon>
        <taxon>Ecdysozoa</taxon>
        <taxon>Nematoda</taxon>
        <taxon>Chromadorea</taxon>
        <taxon>Rhabditida</taxon>
        <taxon>Spirurina</taxon>
        <taxon>Ascaridomorpha</taxon>
        <taxon>Ascaridoidea</taxon>
        <taxon>Ascarididae</taxon>
        <taxon>Ascaris</taxon>
    </lineage>
</organism>
<proteinExistence type="inferred from homology"/>
<keyword evidence="2" id="KW-1185">Reference proteome</keyword>
<dbReference type="Proteomes" id="UP000036681">
    <property type="component" value="Unplaced"/>
</dbReference>
<sequence>MYRRDVGGEQCHFKERLVFLIYPNYFYEYENVLTHIRKSGFGIVRKVARVIQEREAADWVGEYSRLSEFIADGPSMLLLVERANPFLSIYVIVEEHNATSMRMNGKIGVYASADTIQAQRDIRFFFTDLYDEKKFFDNTTIYFNELILPKLRPALAELSIRRPDDPIVRETYKFQNLKRTDRNKSINKNFISTNMTS</sequence>
<comment type="similarity">
    <text evidence="1">Belongs to the NDK family.</text>
</comment>
<dbReference type="PROSITE" id="PS51374">
    <property type="entry name" value="NDPK_LIKE"/>
    <property type="match status" value="1"/>
</dbReference>
<protein>
    <submittedName>
        <fullName evidence="3">Nucleoside diphosphate kinase-like domain-containing protein</fullName>
    </submittedName>
</protein>
<evidence type="ECO:0000313" key="2">
    <source>
        <dbReference type="Proteomes" id="UP000036681"/>
    </source>
</evidence>
<evidence type="ECO:0000256" key="1">
    <source>
        <dbReference type="PROSITE-ProRule" id="PRU00706"/>
    </source>
</evidence>
<reference evidence="3" key="1">
    <citation type="submission" date="2017-02" db="UniProtKB">
        <authorList>
            <consortium name="WormBaseParasite"/>
        </authorList>
    </citation>
    <scope>IDENTIFICATION</scope>
</reference>
<name>A0A0M3IIN4_ASCLU</name>
<dbReference type="Gene3D" id="3.30.70.141">
    <property type="entry name" value="Nucleoside diphosphate kinase-like domain"/>
    <property type="match status" value="1"/>
</dbReference>
<evidence type="ECO:0000313" key="3">
    <source>
        <dbReference type="WBParaSite" id="ALUE_0001842301-mRNA-1"/>
    </source>
</evidence>
<dbReference type="AlphaFoldDB" id="A0A0M3IIN4"/>